<dbReference type="RefSeq" id="WP_056953767.1">
    <property type="nucleotide sequence ID" value="NZ_AZFK01000013.1"/>
</dbReference>
<keyword evidence="3" id="KW-1003">Cell membrane</keyword>
<dbReference type="PATRIC" id="fig|1423760.3.peg.551"/>
<keyword evidence="5" id="KW-0812">Transmembrane</keyword>
<dbReference type="SUPFAM" id="SSF54523">
    <property type="entry name" value="Pili subunits"/>
    <property type="match status" value="1"/>
</dbReference>
<evidence type="ECO:0000256" key="7">
    <source>
        <dbReference type="ARBA" id="ARBA00023136"/>
    </source>
</evidence>
<evidence type="ECO:0000256" key="8">
    <source>
        <dbReference type="ARBA" id="ARBA00023287"/>
    </source>
</evidence>
<comment type="caution">
    <text evidence="10">The sequence shown here is derived from an EMBL/GenBank/DDBJ whole genome shotgun (WGS) entry which is preliminary data.</text>
</comment>
<keyword evidence="8" id="KW-0178">Competence</keyword>
<dbReference type="Proteomes" id="UP000050816">
    <property type="component" value="Unassembled WGS sequence"/>
</dbReference>
<dbReference type="GO" id="GO:0030420">
    <property type="term" value="P:establishment of competence for transformation"/>
    <property type="evidence" value="ECO:0007669"/>
    <property type="project" value="UniProtKB-KW"/>
</dbReference>
<dbReference type="GO" id="GO:0005886">
    <property type="term" value="C:plasma membrane"/>
    <property type="evidence" value="ECO:0007669"/>
    <property type="project" value="UniProtKB-SubCell"/>
</dbReference>
<evidence type="ECO:0000313" key="11">
    <source>
        <dbReference type="Proteomes" id="UP000050816"/>
    </source>
</evidence>
<keyword evidence="4" id="KW-0488">Methylation</keyword>
<dbReference type="PIRSF" id="PIRSF029928">
    <property type="entry name" value="Late_competence_ComGC"/>
    <property type="match status" value="1"/>
</dbReference>
<accession>A0A0R1UKX1</accession>
<evidence type="ECO:0008006" key="12">
    <source>
        <dbReference type="Google" id="ProtNLM"/>
    </source>
</evidence>
<gene>
    <name evidence="10" type="ORF">FC43_GL000530</name>
</gene>
<protein>
    <recommendedName>
        <fullName evidence="12">Competence protein ComGC</fullName>
    </recommendedName>
</protein>
<name>A0A0R1UKX1_9LACO</name>
<dbReference type="GO" id="GO:0009986">
    <property type="term" value="C:cell surface"/>
    <property type="evidence" value="ECO:0007669"/>
    <property type="project" value="UniProtKB-SubCell"/>
</dbReference>
<evidence type="ECO:0000256" key="5">
    <source>
        <dbReference type="ARBA" id="ARBA00022692"/>
    </source>
</evidence>
<evidence type="ECO:0000256" key="6">
    <source>
        <dbReference type="ARBA" id="ARBA00022989"/>
    </source>
</evidence>
<evidence type="ECO:0000256" key="4">
    <source>
        <dbReference type="ARBA" id="ARBA00022481"/>
    </source>
</evidence>
<evidence type="ECO:0000256" key="2">
    <source>
        <dbReference type="ARBA" id="ARBA00004241"/>
    </source>
</evidence>
<proteinExistence type="inferred from homology"/>
<dbReference type="AlphaFoldDB" id="A0A0R1UKX1"/>
<dbReference type="Gene3D" id="3.30.700.10">
    <property type="entry name" value="Glycoprotein, Type 4 Pilin"/>
    <property type="match status" value="1"/>
</dbReference>
<comment type="subcellular location">
    <subcellularLocation>
        <location evidence="1">Cell membrane</location>
        <topology evidence="1">Single-pass membrane protein</topology>
    </subcellularLocation>
    <subcellularLocation>
        <location evidence="2">Cell surface</location>
    </subcellularLocation>
</comment>
<keyword evidence="6" id="KW-1133">Transmembrane helix</keyword>
<organism evidence="10 11">
    <name type="scientific">Limosilactobacillus ingluviei DSM 15946</name>
    <dbReference type="NCBI Taxonomy" id="1423760"/>
    <lineage>
        <taxon>Bacteria</taxon>
        <taxon>Bacillati</taxon>
        <taxon>Bacillota</taxon>
        <taxon>Bacilli</taxon>
        <taxon>Lactobacillales</taxon>
        <taxon>Lactobacillaceae</taxon>
        <taxon>Limosilactobacillus</taxon>
    </lineage>
</organism>
<dbReference type="InterPro" id="IPR045584">
    <property type="entry name" value="Pilin-like"/>
</dbReference>
<sequence length="106" mass="11754">MKNFLVKMRKHSSFTLAEMSIVLFIIALLILIILPNLAAQRKHATRVHEDAMVNVVQTQIDLYENNTGQSVNSYADLEGGDYLTAAQVAKAQKEKIVIQGGKAVKQ</sequence>
<evidence type="ECO:0000313" key="10">
    <source>
        <dbReference type="EMBL" id="KRL91955.1"/>
    </source>
</evidence>
<evidence type="ECO:0000256" key="1">
    <source>
        <dbReference type="ARBA" id="ARBA00004162"/>
    </source>
</evidence>
<comment type="similarity">
    <text evidence="9">Belongs to the ComGC family.</text>
</comment>
<dbReference type="EMBL" id="AZFK01000013">
    <property type="protein sequence ID" value="KRL91955.1"/>
    <property type="molecule type" value="Genomic_DNA"/>
</dbReference>
<dbReference type="InterPro" id="IPR016940">
    <property type="entry name" value="ComGC"/>
</dbReference>
<dbReference type="Pfam" id="PF07963">
    <property type="entry name" value="N_methyl"/>
    <property type="match status" value="1"/>
</dbReference>
<evidence type="ECO:0000256" key="3">
    <source>
        <dbReference type="ARBA" id="ARBA00022475"/>
    </source>
</evidence>
<dbReference type="InterPro" id="IPR012902">
    <property type="entry name" value="N_methyl_site"/>
</dbReference>
<keyword evidence="7" id="KW-0472">Membrane</keyword>
<reference evidence="10 11" key="1">
    <citation type="journal article" date="2015" name="Genome Announc.">
        <title>Expanding the biotechnology potential of lactobacilli through comparative genomics of 213 strains and associated genera.</title>
        <authorList>
            <person name="Sun Z."/>
            <person name="Harris H.M."/>
            <person name="McCann A."/>
            <person name="Guo C."/>
            <person name="Argimon S."/>
            <person name="Zhang W."/>
            <person name="Yang X."/>
            <person name="Jeffery I.B."/>
            <person name="Cooney J.C."/>
            <person name="Kagawa T.F."/>
            <person name="Liu W."/>
            <person name="Song Y."/>
            <person name="Salvetti E."/>
            <person name="Wrobel A."/>
            <person name="Rasinkangas P."/>
            <person name="Parkhill J."/>
            <person name="Rea M.C."/>
            <person name="O'Sullivan O."/>
            <person name="Ritari J."/>
            <person name="Douillard F.P."/>
            <person name="Paul Ross R."/>
            <person name="Yang R."/>
            <person name="Briner A.E."/>
            <person name="Felis G.E."/>
            <person name="de Vos W.M."/>
            <person name="Barrangou R."/>
            <person name="Klaenhammer T.R."/>
            <person name="Caufield P.W."/>
            <person name="Cui Y."/>
            <person name="Zhang H."/>
            <person name="O'Toole P.W."/>
        </authorList>
    </citation>
    <scope>NUCLEOTIDE SEQUENCE [LARGE SCALE GENOMIC DNA]</scope>
    <source>
        <strain evidence="10 11">DSM 15946</strain>
    </source>
</reference>
<evidence type="ECO:0000256" key="9">
    <source>
        <dbReference type="ARBA" id="ARBA00043982"/>
    </source>
</evidence>